<dbReference type="PANTHER" id="PTHR10851:SF3">
    <property type="entry name" value="PYRIDOXINE_PYRIDOXAMINE 5'-PHOSPHATE OXIDASE 2"/>
    <property type="match status" value="1"/>
</dbReference>
<name>A0A1M5VJW6_9RHOB</name>
<dbReference type="GO" id="GO:0004733">
    <property type="term" value="F:pyridoxamine phosphate oxidase activity"/>
    <property type="evidence" value="ECO:0007669"/>
    <property type="project" value="InterPro"/>
</dbReference>
<evidence type="ECO:0000256" key="2">
    <source>
        <dbReference type="ARBA" id="ARBA00022630"/>
    </source>
</evidence>
<accession>A0A1M5VJW6</accession>
<dbReference type="Gene3D" id="2.30.110.10">
    <property type="entry name" value="Electron Transport, Fmn-binding Protein, Chain A"/>
    <property type="match status" value="1"/>
</dbReference>
<protein>
    <submittedName>
        <fullName evidence="6">Pyridoxamine 5'-phosphate oxidase</fullName>
    </submittedName>
</protein>
<dbReference type="EMBL" id="FQXC01000004">
    <property type="protein sequence ID" value="SHH75364.1"/>
    <property type="molecule type" value="Genomic_DNA"/>
</dbReference>
<dbReference type="OrthoDB" id="5120525at2"/>
<evidence type="ECO:0000256" key="1">
    <source>
        <dbReference type="ARBA" id="ARBA00001917"/>
    </source>
</evidence>
<gene>
    <name evidence="6" type="ORF">SAMN05443551_2905</name>
</gene>
<organism evidence="6 7">
    <name type="scientific">Marivita hallyeonensis</name>
    <dbReference type="NCBI Taxonomy" id="996342"/>
    <lineage>
        <taxon>Bacteria</taxon>
        <taxon>Pseudomonadati</taxon>
        <taxon>Pseudomonadota</taxon>
        <taxon>Alphaproteobacteria</taxon>
        <taxon>Rhodobacterales</taxon>
        <taxon>Roseobacteraceae</taxon>
        <taxon>Marivita</taxon>
    </lineage>
</organism>
<dbReference type="AlphaFoldDB" id="A0A1M5VJW6"/>
<sequence length="184" mass="20411">MSDTKALSDFLDLGWQRLSRGVADKRAAARHPTFATVSPDGYPEARTVVLRGADRVAGTAEVHTDGGSDKVRSLAVHPFAQLHIWDVKPKLQIRLSTSVDIRSGEDVRHKWSRVPDGSRIAYGASPTPGTPIPRADAYTKLATEDWFTVLTCKIDQIELMQLVDPHRRAVFKASDNWAGEWRVP</sequence>
<dbReference type="InterPro" id="IPR000659">
    <property type="entry name" value="Pyridox_Oxase"/>
</dbReference>
<keyword evidence="4" id="KW-0560">Oxidoreductase</keyword>
<evidence type="ECO:0000313" key="6">
    <source>
        <dbReference type="EMBL" id="SHH75364.1"/>
    </source>
</evidence>
<keyword evidence="7" id="KW-1185">Reference proteome</keyword>
<dbReference type="STRING" id="996342.SAMN05443551_2905"/>
<feature type="domain" description="Pyridoxamine 5'-phosphate oxidase Alr4036 family FMN-binding" evidence="5">
    <location>
        <begin position="18"/>
        <end position="100"/>
    </location>
</feature>
<dbReference type="Pfam" id="PF12766">
    <property type="entry name" value="Pyridox_oxase_2"/>
    <property type="match status" value="1"/>
</dbReference>
<keyword evidence="3" id="KW-0288">FMN</keyword>
<dbReference type="InterPro" id="IPR024624">
    <property type="entry name" value="Pyridox_Oxase_Alr4036_FMN-bd"/>
</dbReference>
<evidence type="ECO:0000256" key="3">
    <source>
        <dbReference type="ARBA" id="ARBA00022643"/>
    </source>
</evidence>
<dbReference type="PANTHER" id="PTHR10851">
    <property type="entry name" value="PYRIDOXINE-5-PHOSPHATE OXIDASE"/>
    <property type="match status" value="1"/>
</dbReference>
<dbReference type="RefSeq" id="WP_072778577.1">
    <property type="nucleotide sequence ID" value="NZ_FQXC01000004.1"/>
</dbReference>
<evidence type="ECO:0000313" key="7">
    <source>
        <dbReference type="Proteomes" id="UP000184221"/>
    </source>
</evidence>
<dbReference type="InterPro" id="IPR012349">
    <property type="entry name" value="Split_barrel_FMN-bd"/>
</dbReference>
<dbReference type="GO" id="GO:0008615">
    <property type="term" value="P:pyridoxine biosynthetic process"/>
    <property type="evidence" value="ECO:0007669"/>
    <property type="project" value="InterPro"/>
</dbReference>
<dbReference type="Proteomes" id="UP000184221">
    <property type="component" value="Unassembled WGS sequence"/>
</dbReference>
<keyword evidence="2" id="KW-0285">Flavoprotein</keyword>
<dbReference type="SUPFAM" id="SSF50475">
    <property type="entry name" value="FMN-binding split barrel"/>
    <property type="match status" value="1"/>
</dbReference>
<reference evidence="6 7" key="1">
    <citation type="submission" date="2016-11" db="EMBL/GenBank/DDBJ databases">
        <authorList>
            <person name="Jaros S."/>
            <person name="Januszkiewicz K."/>
            <person name="Wedrychowicz H."/>
        </authorList>
    </citation>
    <scope>NUCLEOTIDE SEQUENCE [LARGE SCALE GENOMIC DNA]</scope>
    <source>
        <strain evidence="6 7">DSM 29431</strain>
    </source>
</reference>
<dbReference type="GO" id="GO:0010181">
    <property type="term" value="F:FMN binding"/>
    <property type="evidence" value="ECO:0007669"/>
    <property type="project" value="InterPro"/>
</dbReference>
<proteinExistence type="predicted"/>
<comment type="cofactor">
    <cofactor evidence="1">
        <name>FMN</name>
        <dbReference type="ChEBI" id="CHEBI:58210"/>
    </cofactor>
</comment>
<evidence type="ECO:0000259" key="5">
    <source>
        <dbReference type="Pfam" id="PF12766"/>
    </source>
</evidence>
<evidence type="ECO:0000256" key="4">
    <source>
        <dbReference type="ARBA" id="ARBA00023002"/>
    </source>
</evidence>